<accession>A0ABY6HQ35</accession>
<protein>
    <recommendedName>
        <fullName evidence="1">HTH arsR-type domain-containing protein</fullName>
    </recommendedName>
</protein>
<evidence type="ECO:0000313" key="2">
    <source>
        <dbReference type="EMBL" id="UYP45628.1"/>
    </source>
</evidence>
<dbReference type="Pfam" id="PF01022">
    <property type="entry name" value="HTH_5"/>
    <property type="match status" value="1"/>
</dbReference>
<keyword evidence="3" id="KW-1185">Reference proteome</keyword>
<feature type="domain" description="HTH arsR-type" evidence="1">
    <location>
        <begin position="7"/>
        <end position="91"/>
    </location>
</feature>
<sequence>MQDTWKQVLADICHPTRLQILSIVQKSPSNFSNIATQVALSNSEVSRHLNRLFDQGVLEKDAKSRQISLTKYGALIHHSLQPLHFFCEFKHIFTLHDILDLPEFLLADLPLLKNAVFIKGTGPVMFKMQEITERAQKSLKMMVDQPFPFGKAGISVEFIVPPSLVAMRDKIEKSSLTIDARLYDFVRYSICITDNGEALLFLPKNETNPDFESCFYVSSSQNPAFLFICQLWDYFWNNGKKIEEI</sequence>
<dbReference type="Proteomes" id="UP001208689">
    <property type="component" value="Chromosome"/>
</dbReference>
<dbReference type="InterPro" id="IPR036390">
    <property type="entry name" value="WH_DNA-bd_sf"/>
</dbReference>
<dbReference type="InterPro" id="IPR036388">
    <property type="entry name" value="WH-like_DNA-bd_sf"/>
</dbReference>
<dbReference type="CDD" id="cd00090">
    <property type="entry name" value="HTH_ARSR"/>
    <property type="match status" value="1"/>
</dbReference>
<gene>
    <name evidence="2" type="ORF">NEF87_001913</name>
</gene>
<proteinExistence type="predicted"/>
<evidence type="ECO:0000313" key="3">
    <source>
        <dbReference type="Proteomes" id="UP001208689"/>
    </source>
</evidence>
<dbReference type="InterPro" id="IPR011991">
    <property type="entry name" value="ArsR-like_HTH"/>
</dbReference>
<dbReference type="Gene3D" id="1.10.10.10">
    <property type="entry name" value="Winged helix-like DNA-binding domain superfamily/Winged helix DNA-binding domain"/>
    <property type="match status" value="1"/>
</dbReference>
<evidence type="ECO:0000259" key="1">
    <source>
        <dbReference type="SMART" id="SM00418"/>
    </source>
</evidence>
<dbReference type="InterPro" id="IPR001845">
    <property type="entry name" value="HTH_ArsR_DNA-bd_dom"/>
</dbReference>
<dbReference type="SMART" id="SM00418">
    <property type="entry name" value="HTH_ARSR"/>
    <property type="match status" value="1"/>
</dbReference>
<name>A0ABY6HQ35_9ARCH</name>
<dbReference type="EMBL" id="CP104013">
    <property type="protein sequence ID" value="UYP45628.1"/>
    <property type="molecule type" value="Genomic_DNA"/>
</dbReference>
<reference evidence="2" key="1">
    <citation type="submission" date="2022-09" db="EMBL/GenBank/DDBJ databases">
        <title>Actin cytoskeleton and complex cell architecture in an #Asgard archaeon.</title>
        <authorList>
            <person name="Ponce Toledo R.I."/>
            <person name="Schleper C."/>
            <person name="Rodrigues Oliveira T."/>
            <person name="Wollweber F."/>
            <person name="Xu J."/>
            <person name="Rittmann S."/>
            <person name="Klingl A."/>
            <person name="Pilhofer M."/>
        </authorList>
    </citation>
    <scope>NUCLEOTIDE SEQUENCE</scope>
    <source>
        <strain evidence="2">B-35</strain>
    </source>
</reference>
<dbReference type="SUPFAM" id="SSF46785">
    <property type="entry name" value="Winged helix' DNA-binding domain"/>
    <property type="match status" value="1"/>
</dbReference>
<organism evidence="2 3">
    <name type="scientific">Candidatus Lokiarchaeum ossiferum</name>
    <dbReference type="NCBI Taxonomy" id="2951803"/>
    <lineage>
        <taxon>Archaea</taxon>
        <taxon>Promethearchaeati</taxon>
        <taxon>Promethearchaeota</taxon>
        <taxon>Promethearchaeia</taxon>
        <taxon>Promethearchaeales</taxon>
        <taxon>Promethearchaeaceae</taxon>
        <taxon>Candidatus Lokiarchaeum</taxon>
    </lineage>
</organism>